<reference evidence="3" key="1">
    <citation type="submission" date="2020-06" db="EMBL/GenBank/DDBJ databases">
        <title>Stable isotope informed genome-resolved metagenomics uncovers potential trophic interactions in rhizosphere soil.</title>
        <authorList>
            <person name="Starr E.P."/>
            <person name="Shi S."/>
            <person name="Blazewicz S.J."/>
            <person name="Koch B.J."/>
            <person name="Probst A.J."/>
            <person name="Hungate B.A."/>
            <person name="Pett-Ridge J."/>
            <person name="Firestone M.K."/>
            <person name="Banfield J.F."/>
        </authorList>
    </citation>
    <scope>NUCLEOTIDE SEQUENCE</scope>
    <source>
        <strain evidence="3">YM_69_17</strain>
    </source>
</reference>
<feature type="signal peptide" evidence="1">
    <location>
        <begin position="1"/>
        <end position="23"/>
    </location>
</feature>
<evidence type="ECO:0000313" key="4">
    <source>
        <dbReference type="Proteomes" id="UP000700706"/>
    </source>
</evidence>
<dbReference type="PANTHER" id="PTHR12147">
    <property type="entry name" value="METALLOPEPTIDASE M28 FAMILY MEMBER"/>
    <property type="match status" value="1"/>
</dbReference>
<dbReference type="Gene3D" id="3.40.630.10">
    <property type="entry name" value="Zn peptidases"/>
    <property type="match status" value="1"/>
</dbReference>
<dbReference type="SUPFAM" id="SSF53187">
    <property type="entry name" value="Zn-dependent exopeptidases"/>
    <property type="match status" value="1"/>
</dbReference>
<accession>A0A952KFX0</accession>
<dbReference type="Pfam" id="PF04389">
    <property type="entry name" value="Peptidase_M28"/>
    <property type="match status" value="1"/>
</dbReference>
<dbReference type="PANTHER" id="PTHR12147:SF26">
    <property type="entry name" value="PEPTIDASE M28 DOMAIN-CONTAINING PROTEIN"/>
    <property type="match status" value="1"/>
</dbReference>
<dbReference type="PROSITE" id="PS51257">
    <property type="entry name" value="PROKAR_LIPOPROTEIN"/>
    <property type="match status" value="1"/>
</dbReference>
<dbReference type="GO" id="GO:0006508">
    <property type="term" value="P:proteolysis"/>
    <property type="evidence" value="ECO:0007669"/>
    <property type="project" value="InterPro"/>
</dbReference>
<dbReference type="EMBL" id="JAEKLZ010000452">
    <property type="protein sequence ID" value="MBW8728783.1"/>
    <property type="molecule type" value="Genomic_DNA"/>
</dbReference>
<feature type="domain" description="Peptidase M28" evidence="2">
    <location>
        <begin position="105"/>
        <end position="302"/>
    </location>
</feature>
<keyword evidence="1" id="KW-0732">Signal</keyword>
<proteinExistence type="predicted"/>
<dbReference type="AlphaFoldDB" id="A0A952KFX0"/>
<comment type="caution">
    <text evidence="3">The sequence shown here is derived from an EMBL/GenBank/DDBJ whole genome shotgun (WGS) entry which is preliminary data.</text>
</comment>
<dbReference type="InterPro" id="IPR007484">
    <property type="entry name" value="Peptidase_M28"/>
</dbReference>
<evidence type="ECO:0000313" key="3">
    <source>
        <dbReference type="EMBL" id="MBW8728783.1"/>
    </source>
</evidence>
<protein>
    <submittedName>
        <fullName evidence="3">M28 family peptidase</fullName>
    </submittedName>
</protein>
<evidence type="ECO:0000256" key="1">
    <source>
        <dbReference type="SAM" id="SignalP"/>
    </source>
</evidence>
<name>A0A952KFX0_9PROT</name>
<dbReference type="GO" id="GO:0008235">
    <property type="term" value="F:metalloexopeptidase activity"/>
    <property type="evidence" value="ECO:0007669"/>
    <property type="project" value="InterPro"/>
</dbReference>
<sequence length="337" mass="36857">MNSARWGLLLLLIVAACVPTPEAPPAPPAPPPPSAIIDSPAMLQDLRVLSADDMEGRGTGAPGIEKARAYLTNRFRQVGIRPFGTTYDQAYSGRNRRGVEVSGTNLVGYLPGTGSEQRYLVVTAHYDHLGIRDGRIYNGADDNASGTAALLALAKYLGQHPTRHPVIFAAFSGEELGMMGSEGFVRTPPVPLSAIGVEINMDMISRSSRNEVAVLGTWHYPFLRPWLEPLSGRAGAPKMAFGHDTPEPKEEDWTLRSDHAPFHKAGIPFVMFGGEEHVDYHRPTDDIERIKPVFYVRTVEMITRAVAVLDDRLDEFPARVAPDPMRSLRQAFGLPPG</sequence>
<dbReference type="InterPro" id="IPR045175">
    <property type="entry name" value="M28_fam"/>
</dbReference>
<dbReference type="Proteomes" id="UP000700706">
    <property type="component" value="Unassembled WGS sequence"/>
</dbReference>
<gene>
    <name evidence="3" type="ORF">JF625_27000</name>
</gene>
<organism evidence="3 4">
    <name type="scientific">Inquilinus limosus</name>
    <dbReference type="NCBI Taxonomy" id="171674"/>
    <lineage>
        <taxon>Bacteria</taxon>
        <taxon>Pseudomonadati</taxon>
        <taxon>Pseudomonadota</taxon>
        <taxon>Alphaproteobacteria</taxon>
        <taxon>Rhodospirillales</taxon>
        <taxon>Rhodospirillaceae</taxon>
        <taxon>Inquilinus</taxon>
    </lineage>
</organism>
<evidence type="ECO:0000259" key="2">
    <source>
        <dbReference type="Pfam" id="PF04389"/>
    </source>
</evidence>
<feature type="chain" id="PRO_5037996762" evidence="1">
    <location>
        <begin position="24"/>
        <end position="337"/>
    </location>
</feature>